<proteinExistence type="predicted"/>
<dbReference type="AlphaFoldDB" id="A0A0A8ZVX4"/>
<organism evidence="1">
    <name type="scientific">Arundo donax</name>
    <name type="common">Giant reed</name>
    <name type="synonym">Donax arundinaceus</name>
    <dbReference type="NCBI Taxonomy" id="35708"/>
    <lineage>
        <taxon>Eukaryota</taxon>
        <taxon>Viridiplantae</taxon>
        <taxon>Streptophyta</taxon>
        <taxon>Embryophyta</taxon>
        <taxon>Tracheophyta</taxon>
        <taxon>Spermatophyta</taxon>
        <taxon>Magnoliopsida</taxon>
        <taxon>Liliopsida</taxon>
        <taxon>Poales</taxon>
        <taxon>Poaceae</taxon>
        <taxon>PACMAD clade</taxon>
        <taxon>Arundinoideae</taxon>
        <taxon>Arundineae</taxon>
        <taxon>Arundo</taxon>
    </lineage>
</organism>
<evidence type="ECO:0000313" key="1">
    <source>
        <dbReference type="EMBL" id="JAD40905.1"/>
    </source>
</evidence>
<reference evidence="1" key="1">
    <citation type="submission" date="2014-09" db="EMBL/GenBank/DDBJ databases">
        <authorList>
            <person name="Magalhaes I.L.F."/>
            <person name="Oliveira U."/>
            <person name="Santos F.R."/>
            <person name="Vidigal T.H.D.A."/>
            <person name="Brescovit A.D."/>
            <person name="Santos A.J."/>
        </authorList>
    </citation>
    <scope>NUCLEOTIDE SEQUENCE</scope>
    <source>
        <tissue evidence="1">Shoot tissue taken approximately 20 cm above the soil surface</tissue>
    </source>
</reference>
<accession>A0A0A8ZVX4</accession>
<reference evidence="1" key="2">
    <citation type="journal article" date="2015" name="Data Brief">
        <title>Shoot transcriptome of the giant reed, Arundo donax.</title>
        <authorList>
            <person name="Barrero R.A."/>
            <person name="Guerrero F.D."/>
            <person name="Moolhuijzen P."/>
            <person name="Goolsby J.A."/>
            <person name="Tidwell J."/>
            <person name="Bellgard S.E."/>
            <person name="Bellgard M.I."/>
        </authorList>
    </citation>
    <scope>NUCLEOTIDE SEQUENCE</scope>
    <source>
        <tissue evidence="1">Shoot tissue taken approximately 20 cm above the soil surface</tissue>
    </source>
</reference>
<dbReference type="EMBL" id="GBRH01256990">
    <property type="protein sequence ID" value="JAD40905.1"/>
    <property type="molecule type" value="Transcribed_RNA"/>
</dbReference>
<sequence>MPAPSPDARLYSTARATLAPDPSGSGAPASRPRGFLVQLICYRFYFESHLC</sequence>
<protein>
    <submittedName>
        <fullName evidence="1">Uncharacterized protein</fullName>
    </submittedName>
</protein>
<name>A0A0A8ZVX4_ARUDO</name>